<evidence type="ECO:0000256" key="1">
    <source>
        <dbReference type="SAM" id="MobiDB-lite"/>
    </source>
</evidence>
<dbReference type="Gene3D" id="1.25.40.20">
    <property type="entry name" value="Ankyrin repeat-containing domain"/>
    <property type="match status" value="1"/>
</dbReference>
<protein>
    <submittedName>
        <fullName evidence="2">Ankyrin repeat domain-containing protein</fullName>
    </submittedName>
</protein>
<reference evidence="2 3" key="1">
    <citation type="submission" date="2024-06" db="EMBL/GenBank/DDBJ databases">
        <title>The Natural Products Discovery Center: Release of the First 8490 Sequenced Strains for Exploring Actinobacteria Biosynthetic Diversity.</title>
        <authorList>
            <person name="Kalkreuter E."/>
            <person name="Kautsar S.A."/>
            <person name="Yang D."/>
            <person name="Bader C.D."/>
            <person name="Teijaro C.N."/>
            <person name="Fluegel L."/>
            <person name="Davis C.M."/>
            <person name="Simpson J.R."/>
            <person name="Lauterbach L."/>
            <person name="Steele A.D."/>
            <person name="Gui C."/>
            <person name="Meng S."/>
            <person name="Li G."/>
            <person name="Viehrig K."/>
            <person name="Ye F."/>
            <person name="Su P."/>
            <person name="Kiefer A.F."/>
            <person name="Nichols A."/>
            <person name="Cepeda A.J."/>
            <person name="Yan W."/>
            <person name="Fan B."/>
            <person name="Jiang Y."/>
            <person name="Adhikari A."/>
            <person name="Zheng C.-J."/>
            <person name="Schuster L."/>
            <person name="Cowan T.M."/>
            <person name="Smanski M.J."/>
            <person name="Chevrette M.G."/>
            <person name="De Carvalho L.P.S."/>
            <person name="Shen B."/>
        </authorList>
    </citation>
    <scope>NUCLEOTIDE SEQUENCE [LARGE SCALE GENOMIC DNA]</scope>
    <source>
        <strain evidence="2 3">NPDC001694</strain>
    </source>
</reference>
<keyword evidence="3" id="KW-1185">Reference proteome</keyword>
<gene>
    <name evidence="2" type="ORF">ABT211_15515</name>
</gene>
<dbReference type="SUPFAM" id="SSF48371">
    <property type="entry name" value="ARM repeat"/>
    <property type="match status" value="1"/>
</dbReference>
<evidence type="ECO:0000313" key="2">
    <source>
        <dbReference type="EMBL" id="MER6268692.1"/>
    </source>
</evidence>
<dbReference type="SUPFAM" id="SSF48403">
    <property type="entry name" value="Ankyrin repeat"/>
    <property type="match status" value="1"/>
</dbReference>
<dbReference type="EMBL" id="JBEOZM010000005">
    <property type="protein sequence ID" value="MER6268692.1"/>
    <property type="molecule type" value="Genomic_DNA"/>
</dbReference>
<dbReference type="InterPro" id="IPR016024">
    <property type="entry name" value="ARM-type_fold"/>
</dbReference>
<feature type="region of interest" description="Disordered" evidence="1">
    <location>
        <begin position="417"/>
        <end position="436"/>
    </location>
</feature>
<dbReference type="InterPro" id="IPR036770">
    <property type="entry name" value="Ankyrin_rpt-contain_sf"/>
</dbReference>
<dbReference type="Gene3D" id="1.25.10.10">
    <property type="entry name" value="Leucine-rich Repeat Variant"/>
    <property type="match status" value="1"/>
</dbReference>
<organism evidence="2 3">
    <name type="scientific">Streptomyces sp. 900105755</name>
    <dbReference type="NCBI Taxonomy" id="3154389"/>
    <lineage>
        <taxon>Bacteria</taxon>
        <taxon>Bacillati</taxon>
        <taxon>Actinomycetota</taxon>
        <taxon>Actinomycetes</taxon>
        <taxon>Kitasatosporales</taxon>
        <taxon>Streptomycetaceae</taxon>
        <taxon>Streptomyces</taxon>
    </lineage>
</organism>
<accession>A0ABV1TGN3</accession>
<dbReference type="Proteomes" id="UP001490365">
    <property type="component" value="Unassembled WGS sequence"/>
</dbReference>
<name>A0ABV1TGN3_9ACTN</name>
<dbReference type="InterPro" id="IPR011989">
    <property type="entry name" value="ARM-like"/>
</dbReference>
<sequence length="436" mass="47308">MSTGDAVVDRLVAAVGRGDADRVEDLLAAGADPDALDGSTGLPVLCRAISANDKPVAEALVRGGADPLRRLPDGTTPLLRAVEAGSPALAWAVLPEVTLYPGPLREELLDHARRLAVIDPETELRRRTGLPGPAVRTWHEDESGCGHERLTLGGLTLGDGHAAFLTALEARLRLRTPFAELLARALTRPDRDHEVWAESALVLGARLDDDTWSEAARLGHDPDPLLRLFAADALLSTVIADAQRSEPALQDRALAFRPWAEREPDTGVLSVLLNGLTWTSGPETEAIGLAYLAHPDPLIRGWVPELLDCEEGVLRPGGLAAVLALARDPDPGVRERTCSWLWHCKGSEPEIGDLLVELTHDERQRTRAYAVAALALRDDPRCVAAEHRIGPLQPGTDADALPLTAVWWYQRRHQEQKDHGWPPTTLDGRSIPRAQE</sequence>
<dbReference type="RefSeq" id="WP_351957281.1">
    <property type="nucleotide sequence ID" value="NZ_JBEOZM010000005.1"/>
</dbReference>
<evidence type="ECO:0000313" key="3">
    <source>
        <dbReference type="Proteomes" id="UP001490365"/>
    </source>
</evidence>
<proteinExistence type="predicted"/>
<comment type="caution">
    <text evidence="2">The sequence shown here is derived from an EMBL/GenBank/DDBJ whole genome shotgun (WGS) entry which is preliminary data.</text>
</comment>